<evidence type="ECO:0000256" key="9">
    <source>
        <dbReference type="ARBA" id="ARBA00023326"/>
    </source>
</evidence>
<proteinExistence type="inferred from homology"/>
<evidence type="ECO:0000256" key="6">
    <source>
        <dbReference type="ARBA" id="ARBA00023008"/>
    </source>
</evidence>
<keyword evidence="7" id="KW-1015">Disulfide bond</keyword>
<evidence type="ECO:0000313" key="16">
    <source>
        <dbReference type="EMBL" id="CCF39912.1"/>
    </source>
</evidence>
<feature type="compositionally biased region" description="Gly residues" evidence="13">
    <location>
        <begin position="35"/>
        <end position="45"/>
    </location>
</feature>
<keyword evidence="5" id="KW-0136">Cellulose degradation</keyword>
<feature type="chain" id="PRO_5003556025" description="lytic cellulose monooxygenase (C4-dehydrogenating)" evidence="14">
    <location>
        <begin position="20"/>
        <end position="110"/>
    </location>
</feature>
<feature type="signal peptide" evidence="14">
    <location>
        <begin position="1"/>
        <end position="19"/>
    </location>
</feature>
<evidence type="ECO:0000256" key="8">
    <source>
        <dbReference type="ARBA" id="ARBA00023277"/>
    </source>
</evidence>
<evidence type="ECO:0000256" key="2">
    <source>
        <dbReference type="ARBA" id="ARBA00004613"/>
    </source>
</evidence>
<keyword evidence="4 14" id="KW-0732">Signal</keyword>
<evidence type="ECO:0000256" key="5">
    <source>
        <dbReference type="ARBA" id="ARBA00023001"/>
    </source>
</evidence>
<gene>
    <name evidence="16" type="ORF">CH063_10618</name>
</gene>
<evidence type="ECO:0000256" key="14">
    <source>
        <dbReference type="SAM" id="SignalP"/>
    </source>
</evidence>
<dbReference type="GO" id="GO:0030245">
    <property type="term" value="P:cellulose catabolic process"/>
    <property type="evidence" value="ECO:0007669"/>
    <property type="project" value="UniProtKB-KW"/>
</dbReference>
<dbReference type="InterPro" id="IPR005103">
    <property type="entry name" value="AA9_LPMO"/>
</dbReference>
<comment type="similarity">
    <text evidence="10">Belongs to the polysaccharide monooxygenase AA9 family.</text>
</comment>
<keyword evidence="8" id="KW-0119">Carbohydrate metabolism</keyword>
<dbReference type="Pfam" id="PF03443">
    <property type="entry name" value="AA9"/>
    <property type="match status" value="1"/>
</dbReference>
<feature type="region of interest" description="Disordered" evidence="13">
    <location>
        <begin position="35"/>
        <end position="61"/>
    </location>
</feature>
<dbReference type="AlphaFoldDB" id="H1VI59"/>
<evidence type="ECO:0000256" key="1">
    <source>
        <dbReference type="ARBA" id="ARBA00001973"/>
    </source>
</evidence>
<dbReference type="PANTHER" id="PTHR33353:SF17">
    <property type="entry name" value="ENDO-BETA-1,4-GLUCANASE D"/>
    <property type="match status" value="1"/>
</dbReference>
<evidence type="ECO:0000256" key="13">
    <source>
        <dbReference type="SAM" id="MobiDB-lite"/>
    </source>
</evidence>
<sequence length="110" mass="11485">MRFSFTAAALSALVGYSAAHTLTLDLYVNGKPTGDGDGRAIGGNGAKKYIRSPPNNNPVKDITSPDIVCNVNGAKALTDFVPVAAGDDVSVEWYHNTPGDDIIDLSHKGP</sequence>
<comment type="catalytic activity">
    <reaction evidence="11">
        <text>[(1-&gt;4)-beta-D-glucosyl]n+m + reduced acceptor + O2 = 4-dehydro-beta-D-glucosyl-[(1-&gt;4)-beta-D-glucosyl]n-1 + [(1-&gt;4)-beta-D-glucosyl]m + acceptor + H2O.</text>
        <dbReference type="EC" id="1.14.99.56"/>
    </reaction>
</comment>
<organism evidence="16 17">
    <name type="scientific">Colletotrichum higginsianum (strain IMI 349063)</name>
    <name type="common">Crucifer anthracnose fungus</name>
    <dbReference type="NCBI Taxonomy" id="759273"/>
    <lineage>
        <taxon>Eukaryota</taxon>
        <taxon>Fungi</taxon>
        <taxon>Dikarya</taxon>
        <taxon>Ascomycota</taxon>
        <taxon>Pezizomycotina</taxon>
        <taxon>Sordariomycetes</taxon>
        <taxon>Hypocreomycetidae</taxon>
        <taxon>Glomerellales</taxon>
        <taxon>Glomerellaceae</taxon>
        <taxon>Colletotrichum</taxon>
        <taxon>Colletotrichum destructivum species complex</taxon>
    </lineage>
</organism>
<evidence type="ECO:0000256" key="11">
    <source>
        <dbReference type="ARBA" id="ARBA00045077"/>
    </source>
</evidence>
<evidence type="ECO:0000256" key="4">
    <source>
        <dbReference type="ARBA" id="ARBA00022729"/>
    </source>
</evidence>
<comment type="cofactor">
    <cofactor evidence="1">
        <name>Cu(2+)</name>
        <dbReference type="ChEBI" id="CHEBI:29036"/>
    </cofactor>
</comment>
<dbReference type="InterPro" id="IPR049892">
    <property type="entry name" value="AA9"/>
</dbReference>
<dbReference type="Proteomes" id="UP000007174">
    <property type="component" value="Unassembled WGS sequence"/>
</dbReference>
<feature type="non-terminal residue" evidence="16">
    <location>
        <position position="110"/>
    </location>
</feature>
<dbReference type="HOGENOM" id="CLU_031730_5_0_1"/>
<evidence type="ECO:0000256" key="7">
    <source>
        <dbReference type="ARBA" id="ARBA00023157"/>
    </source>
</evidence>
<dbReference type="STRING" id="759273.H1VI59"/>
<dbReference type="eggNOG" id="ENOG502RXMI">
    <property type="taxonomic scope" value="Eukaryota"/>
</dbReference>
<dbReference type="EC" id="1.14.99.56" evidence="12"/>
<dbReference type="GO" id="GO:0005576">
    <property type="term" value="C:extracellular region"/>
    <property type="evidence" value="ECO:0007669"/>
    <property type="project" value="UniProtKB-SubCell"/>
</dbReference>
<dbReference type="EMBL" id="CACQ02003770">
    <property type="protein sequence ID" value="CCF39912.1"/>
    <property type="molecule type" value="Genomic_DNA"/>
</dbReference>
<comment type="subcellular location">
    <subcellularLocation>
        <location evidence="2">Secreted</location>
    </subcellularLocation>
</comment>
<evidence type="ECO:0000256" key="3">
    <source>
        <dbReference type="ARBA" id="ARBA00022525"/>
    </source>
</evidence>
<reference evidence="17" key="1">
    <citation type="journal article" date="2012" name="Nat. Genet.">
        <title>Lifestyle transitions in plant pathogenic Colletotrichum fungi deciphered by genome and transcriptome analyses.</title>
        <authorList>
            <person name="O'Connell R.J."/>
            <person name="Thon M.R."/>
            <person name="Hacquard S."/>
            <person name="Amyotte S.G."/>
            <person name="Kleemann J."/>
            <person name="Torres M.F."/>
            <person name="Damm U."/>
            <person name="Buiate E.A."/>
            <person name="Epstein L."/>
            <person name="Alkan N."/>
            <person name="Altmueller J."/>
            <person name="Alvarado-Balderrama L."/>
            <person name="Bauser C.A."/>
            <person name="Becker C."/>
            <person name="Birren B.W."/>
            <person name="Chen Z."/>
            <person name="Choi J."/>
            <person name="Crouch J.A."/>
            <person name="Duvick J.P."/>
            <person name="Farman M.A."/>
            <person name="Gan P."/>
            <person name="Heiman D."/>
            <person name="Henrissat B."/>
            <person name="Howard R.J."/>
            <person name="Kabbage M."/>
            <person name="Koch C."/>
            <person name="Kracher B."/>
            <person name="Kubo Y."/>
            <person name="Law A.D."/>
            <person name="Lebrun M.-H."/>
            <person name="Lee Y.-H."/>
            <person name="Miyara I."/>
            <person name="Moore N."/>
            <person name="Neumann U."/>
            <person name="Nordstroem K."/>
            <person name="Panaccione D.G."/>
            <person name="Panstruga R."/>
            <person name="Place M."/>
            <person name="Proctor R.H."/>
            <person name="Prusky D."/>
            <person name="Rech G."/>
            <person name="Reinhardt R."/>
            <person name="Rollins J.A."/>
            <person name="Rounsley S."/>
            <person name="Schardl C.L."/>
            <person name="Schwartz D.C."/>
            <person name="Shenoy N."/>
            <person name="Shirasu K."/>
            <person name="Sikhakolli U.R."/>
            <person name="Stueber K."/>
            <person name="Sukno S.A."/>
            <person name="Sweigard J.A."/>
            <person name="Takano Y."/>
            <person name="Takahara H."/>
            <person name="Trail F."/>
            <person name="van der Does H.C."/>
            <person name="Voll L.M."/>
            <person name="Will I."/>
            <person name="Young S."/>
            <person name="Zeng Q."/>
            <person name="Zhang J."/>
            <person name="Zhou S."/>
            <person name="Dickman M.B."/>
            <person name="Schulze-Lefert P."/>
            <person name="Ver Loren van Themaat E."/>
            <person name="Ma L.-J."/>
            <person name="Vaillancourt L.J."/>
        </authorList>
    </citation>
    <scope>NUCLEOTIDE SEQUENCE [LARGE SCALE GENOMIC DNA]</scope>
    <source>
        <strain evidence="17">IMI 349063</strain>
    </source>
</reference>
<evidence type="ECO:0000256" key="10">
    <source>
        <dbReference type="ARBA" id="ARBA00044502"/>
    </source>
</evidence>
<dbReference type="PANTHER" id="PTHR33353">
    <property type="entry name" value="PUTATIVE (AFU_ORTHOLOGUE AFUA_1G12560)-RELATED"/>
    <property type="match status" value="1"/>
</dbReference>
<keyword evidence="6" id="KW-0186">Copper</keyword>
<evidence type="ECO:0000313" key="17">
    <source>
        <dbReference type="Proteomes" id="UP000007174"/>
    </source>
</evidence>
<accession>H1VI59</accession>
<feature type="domain" description="Auxiliary Activity family 9 catalytic" evidence="15">
    <location>
        <begin position="20"/>
        <end position="110"/>
    </location>
</feature>
<dbReference type="Gene3D" id="2.70.50.70">
    <property type="match status" value="1"/>
</dbReference>
<evidence type="ECO:0000259" key="15">
    <source>
        <dbReference type="Pfam" id="PF03443"/>
    </source>
</evidence>
<name>H1VI59_COLHI</name>
<protein>
    <recommendedName>
        <fullName evidence="12">lytic cellulose monooxygenase (C4-dehydrogenating)</fullName>
        <ecNumber evidence="12">1.14.99.56</ecNumber>
    </recommendedName>
</protein>
<keyword evidence="3" id="KW-0964">Secreted</keyword>
<dbReference type="VEuPathDB" id="FungiDB:CH63R_11040"/>
<keyword evidence="9" id="KW-0624">Polysaccharide degradation</keyword>
<evidence type="ECO:0000256" key="12">
    <source>
        <dbReference type="ARBA" id="ARBA00047174"/>
    </source>
</evidence>